<evidence type="ECO:0000313" key="7">
    <source>
        <dbReference type="Proteomes" id="UP001187471"/>
    </source>
</evidence>
<evidence type="ECO:0000313" key="6">
    <source>
        <dbReference type="EMBL" id="KAK2985180.1"/>
    </source>
</evidence>
<evidence type="ECO:0000259" key="5">
    <source>
        <dbReference type="Pfam" id="PF02892"/>
    </source>
</evidence>
<sequence>MARRTGRAAAGAAAKDGKEKGRCLKCKKEYEAGNSGTSNMLRHIIKCRDSEKQADYVPLDHDKYREKLSISIIKHNYPFSYVEHEGT</sequence>
<feature type="domain" description="BED-type" evidence="5">
    <location>
        <begin position="20"/>
        <end position="46"/>
    </location>
</feature>
<comment type="caution">
    <text evidence="6">The sequence shown here is derived from an EMBL/GenBank/DDBJ whole genome shotgun (WGS) entry which is preliminary data.</text>
</comment>
<evidence type="ECO:0000256" key="4">
    <source>
        <dbReference type="SAM" id="MobiDB-lite"/>
    </source>
</evidence>
<protein>
    <recommendedName>
        <fullName evidence="5">BED-type domain-containing protein</fullName>
    </recommendedName>
</protein>
<dbReference type="EMBL" id="JAVXUO010001184">
    <property type="protein sequence ID" value="KAK2985180.1"/>
    <property type="molecule type" value="Genomic_DNA"/>
</dbReference>
<evidence type="ECO:0000256" key="1">
    <source>
        <dbReference type="ARBA" id="ARBA00022723"/>
    </source>
</evidence>
<keyword evidence="1" id="KW-0479">Metal-binding</keyword>
<name>A0AA88SA97_9ASTE</name>
<keyword evidence="2" id="KW-0863">Zinc-finger</keyword>
<dbReference type="Proteomes" id="UP001187471">
    <property type="component" value="Unassembled WGS sequence"/>
</dbReference>
<dbReference type="SMART" id="SM00614">
    <property type="entry name" value="ZnF_BED"/>
    <property type="match status" value="1"/>
</dbReference>
<reference evidence="6" key="1">
    <citation type="submission" date="2022-12" db="EMBL/GenBank/DDBJ databases">
        <title>Draft genome assemblies for two species of Escallonia (Escalloniales).</title>
        <authorList>
            <person name="Chanderbali A."/>
            <person name="Dervinis C."/>
            <person name="Anghel I."/>
            <person name="Soltis D."/>
            <person name="Soltis P."/>
            <person name="Zapata F."/>
        </authorList>
    </citation>
    <scope>NUCLEOTIDE SEQUENCE</scope>
    <source>
        <strain evidence="6">UCBG92.1500</strain>
        <tissue evidence="6">Leaf</tissue>
    </source>
</reference>
<accession>A0AA88SA97</accession>
<dbReference type="GO" id="GO:0003677">
    <property type="term" value="F:DNA binding"/>
    <property type="evidence" value="ECO:0007669"/>
    <property type="project" value="InterPro"/>
</dbReference>
<dbReference type="Pfam" id="PF02892">
    <property type="entry name" value="zf-BED"/>
    <property type="match status" value="1"/>
</dbReference>
<dbReference type="InterPro" id="IPR003656">
    <property type="entry name" value="Znf_BED"/>
</dbReference>
<dbReference type="AlphaFoldDB" id="A0AA88SA97"/>
<dbReference type="GO" id="GO:0008270">
    <property type="term" value="F:zinc ion binding"/>
    <property type="evidence" value="ECO:0007669"/>
    <property type="project" value="UniProtKB-KW"/>
</dbReference>
<organism evidence="6 7">
    <name type="scientific">Escallonia rubra</name>
    <dbReference type="NCBI Taxonomy" id="112253"/>
    <lineage>
        <taxon>Eukaryota</taxon>
        <taxon>Viridiplantae</taxon>
        <taxon>Streptophyta</taxon>
        <taxon>Embryophyta</taxon>
        <taxon>Tracheophyta</taxon>
        <taxon>Spermatophyta</taxon>
        <taxon>Magnoliopsida</taxon>
        <taxon>eudicotyledons</taxon>
        <taxon>Gunneridae</taxon>
        <taxon>Pentapetalae</taxon>
        <taxon>asterids</taxon>
        <taxon>campanulids</taxon>
        <taxon>Escalloniales</taxon>
        <taxon>Escalloniaceae</taxon>
        <taxon>Escallonia</taxon>
    </lineage>
</organism>
<feature type="region of interest" description="Disordered" evidence="4">
    <location>
        <begin position="1"/>
        <end position="20"/>
    </location>
</feature>
<evidence type="ECO:0000256" key="2">
    <source>
        <dbReference type="ARBA" id="ARBA00022771"/>
    </source>
</evidence>
<evidence type="ECO:0000256" key="3">
    <source>
        <dbReference type="ARBA" id="ARBA00022833"/>
    </source>
</evidence>
<keyword evidence="7" id="KW-1185">Reference proteome</keyword>
<keyword evidence="3" id="KW-0862">Zinc</keyword>
<gene>
    <name evidence="6" type="ORF">RJ640_010469</name>
</gene>
<proteinExistence type="predicted"/>